<organism evidence="1 2">
    <name type="scientific">Trichonephila clavipes</name>
    <name type="common">Golden silk orbweaver</name>
    <name type="synonym">Nephila clavipes</name>
    <dbReference type="NCBI Taxonomy" id="2585209"/>
    <lineage>
        <taxon>Eukaryota</taxon>
        <taxon>Metazoa</taxon>
        <taxon>Ecdysozoa</taxon>
        <taxon>Arthropoda</taxon>
        <taxon>Chelicerata</taxon>
        <taxon>Arachnida</taxon>
        <taxon>Araneae</taxon>
        <taxon>Araneomorphae</taxon>
        <taxon>Entelegynae</taxon>
        <taxon>Araneoidea</taxon>
        <taxon>Nephilidae</taxon>
        <taxon>Trichonephila</taxon>
    </lineage>
</organism>
<keyword evidence="2" id="KW-1185">Reference proteome</keyword>
<dbReference type="EMBL" id="BMAU01021404">
    <property type="protein sequence ID" value="GFY32776.1"/>
    <property type="molecule type" value="Genomic_DNA"/>
</dbReference>
<name>A0A8X7BI98_TRICX</name>
<dbReference type="Proteomes" id="UP000887159">
    <property type="component" value="Unassembled WGS sequence"/>
</dbReference>
<evidence type="ECO:0000313" key="1">
    <source>
        <dbReference type="EMBL" id="GFY32776.1"/>
    </source>
</evidence>
<dbReference type="AlphaFoldDB" id="A0A8X7BI98"/>
<reference evidence="1" key="1">
    <citation type="submission" date="2020-08" db="EMBL/GenBank/DDBJ databases">
        <title>Multicomponent nature underlies the extraordinary mechanical properties of spider dragline silk.</title>
        <authorList>
            <person name="Kono N."/>
            <person name="Nakamura H."/>
            <person name="Mori M."/>
            <person name="Yoshida Y."/>
            <person name="Ohtoshi R."/>
            <person name="Malay A.D."/>
            <person name="Moran D.A.P."/>
            <person name="Tomita M."/>
            <person name="Numata K."/>
            <person name="Arakawa K."/>
        </authorList>
    </citation>
    <scope>NUCLEOTIDE SEQUENCE</scope>
</reference>
<proteinExistence type="predicted"/>
<gene>
    <name evidence="1" type="ORF">TNCV_4638821</name>
</gene>
<accession>A0A8X7BI98</accession>
<comment type="caution">
    <text evidence="1">The sequence shown here is derived from an EMBL/GenBank/DDBJ whole genome shotgun (WGS) entry which is preliminary data.</text>
</comment>
<protein>
    <submittedName>
        <fullName evidence="1">Uncharacterized protein</fullName>
    </submittedName>
</protein>
<evidence type="ECO:0000313" key="2">
    <source>
        <dbReference type="Proteomes" id="UP000887159"/>
    </source>
</evidence>
<sequence>MQKLKRLSTVENRLPQRTSARKLQMAQSTVYRQVKKIGHKRVNKLVCHKMFAKTVRKRRKCFWPLYLMLRKGRYKTWITSDEALFHPSSITDETNIESFHSKSVAKTLKSCYFAKRKLAIRLLVFQGLTKPKSKTNAK</sequence>